<evidence type="ECO:0000256" key="1">
    <source>
        <dbReference type="SAM" id="MobiDB-lite"/>
    </source>
</evidence>
<evidence type="ECO:0000313" key="3">
    <source>
        <dbReference type="Proteomes" id="UP000030645"/>
    </source>
</evidence>
<dbReference type="AlphaFoldDB" id="W9R2U2"/>
<organism evidence="2 3">
    <name type="scientific">Morus notabilis</name>
    <dbReference type="NCBI Taxonomy" id="981085"/>
    <lineage>
        <taxon>Eukaryota</taxon>
        <taxon>Viridiplantae</taxon>
        <taxon>Streptophyta</taxon>
        <taxon>Embryophyta</taxon>
        <taxon>Tracheophyta</taxon>
        <taxon>Spermatophyta</taxon>
        <taxon>Magnoliopsida</taxon>
        <taxon>eudicotyledons</taxon>
        <taxon>Gunneridae</taxon>
        <taxon>Pentapetalae</taxon>
        <taxon>rosids</taxon>
        <taxon>fabids</taxon>
        <taxon>Rosales</taxon>
        <taxon>Moraceae</taxon>
        <taxon>Moreae</taxon>
        <taxon>Morus</taxon>
    </lineage>
</organism>
<dbReference type="PANTHER" id="PTHR47481">
    <property type="match status" value="1"/>
</dbReference>
<feature type="region of interest" description="Disordered" evidence="1">
    <location>
        <begin position="133"/>
        <end position="158"/>
    </location>
</feature>
<protein>
    <recommendedName>
        <fullName evidence="4">Retrovirus-related Pol polyprotein from transposon TNT 1-94</fullName>
    </recommendedName>
</protein>
<evidence type="ECO:0008006" key="4">
    <source>
        <dbReference type="Google" id="ProtNLM"/>
    </source>
</evidence>
<feature type="compositionally biased region" description="Polar residues" evidence="1">
    <location>
        <begin position="142"/>
        <end position="158"/>
    </location>
</feature>
<dbReference type="STRING" id="981085.W9R2U2"/>
<keyword evidence="3" id="KW-1185">Reference proteome</keyword>
<dbReference type="PANTHER" id="PTHR47481:SF22">
    <property type="entry name" value="RETROTRANSPOSON GAG DOMAIN-CONTAINING PROTEIN"/>
    <property type="match status" value="1"/>
</dbReference>
<name>W9R2U2_9ROSA</name>
<proteinExistence type="predicted"/>
<evidence type="ECO:0000313" key="2">
    <source>
        <dbReference type="EMBL" id="EXB66235.1"/>
    </source>
</evidence>
<gene>
    <name evidence="2" type="ORF">L484_003563</name>
</gene>
<accession>W9R2U2</accession>
<dbReference type="Proteomes" id="UP000030645">
    <property type="component" value="Unassembled WGS sequence"/>
</dbReference>
<dbReference type="Pfam" id="PF14223">
    <property type="entry name" value="Retrotran_gag_2"/>
    <property type="match status" value="1"/>
</dbReference>
<dbReference type="EMBL" id="KE344530">
    <property type="protein sequence ID" value="EXB66235.1"/>
    <property type="molecule type" value="Genomic_DNA"/>
</dbReference>
<dbReference type="eggNOG" id="KOG0017">
    <property type="taxonomic scope" value="Eukaryota"/>
</dbReference>
<reference evidence="3" key="1">
    <citation type="submission" date="2013-01" db="EMBL/GenBank/DDBJ databases">
        <title>Draft Genome Sequence of a Mulberry Tree, Morus notabilis C.K. Schneid.</title>
        <authorList>
            <person name="He N."/>
            <person name="Zhao S."/>
        </authorList>
    </citation>
    <scope>NUCLEOTIDE SEQUENCE</scope>
</reference>
<sequence>MVGQIVGYQTAYEIWQALERSYAANSRSRLIELLTELQSLKNDGIYADEYVFKKKTIAYKLASIGDPISNADQLIYLFQGLGPKYNTFVIILEARPEQPSIEEVHSLLLTYDARLQRQNSSEQLSLPQAHLASLPTPKEQQHPNSFNFKPQNQKPNFT</sequence>